<evidence type="ECO:0000313" key="1">
    <source>
        <dbReference type="EMBL" id="KKN02065.1"/>
    </source>
</evidence>
<accession>A0A0F9M3U4</accession>
<name>A0A0F9M3U4_9ZZZZ</name>
<dbReference type="EMBL" id="LAZR01005186">
    <property type="protein sequence ID" value="KKN02065.1"/>
    <property type="molecule type" value="Genomic_DNA"/>
</dbReference>
<gene>
    <name evidence="1" type="ORF">LCGC14_1121440</name>
</gene>
<dbReference type="AlphaFoldDB" id="A0A0F9M3U4"/>
<proteinExistence type="predicted"/>
<organism evidence="1">
    <name type="scientific">marine sediment metagenome</name>
    <dbReference type="NCBI Taxonomy" id="412755"/>
    <lineage>
        <taxon>unclassified sequences</taxon>
        <taxon>metagenomes</taxon>
        <taxon>ecological metagenomes</taxon>
    </lineage>
</organism>
<sequence length="77" mass="8750">MIKILCDRCGEAIKEITEGNCSPVRIGAELPLTSWCDDCAVAAEKIEALARKRHEEINAWKTEQVETYRKSAKGEWR</sequence>
<protein>
    <submittedName>
        <fullName evidence="1">Uncharacterized protein</fullName>
    </submittedName>
</protein>
<comment type="caution">
    <text evidence="1">The sequence shown here is derived from an EMBL/GenBank/DDBJ whole genome shotgun (WGS) entry which is preliminary data.</text>
</comment>
<reference evidence="1" key="1">
    <citation type="journal article" date="2015" name="Nature">
        <title>Complex archaea that bridge the gap between prokaryotes and eukaryotes.</title>
        <authorList>
            <person name="Spang A."/>
            <person name="Saw J.H."/>
            <person name="Jorgensen S.L."/>
            <person name="Zaremba-Niedzwiedzka K."/>
            <person name="Martijn J."/>
            <person name="Lind A.E."/>
            <person name="van Eijk R."/>
            <person name="Schleper C."/>
            <person name="Guy L."/>
            <person name="Ettema T.J."/>
        </authorList>
    </citation>
    <scope>NUCLEOTIDE SEQUENCE</scope>
</reference>